<evidence type="ECO:0000313" key="4">
    <source>
        <dbReference type="Proteomes" id="UP000250928"/>
    </source>
</evidence>
<gene>
    <name evidence="3" type="ORF">C3L24_00665</name>
</gene>
<reference evidence="3 4" key="1">
    <citation type="submission" date="2018-01" db="EMBL/GenBank/DDBJ databases">
        <title>Novel co-symbiosis in the lucinid bivalve Phacoides pectinatus.</title>
        <authorList>
            <person name="Lim S.J."/>
            <person name="Davis B.G."/>
            <person name="Gill D.E."/>
            <person name="Engel A.S."/>
            <person name="Anderson L.C."/>
            <person name="Campbell B.J."/>
        </authorList>
    </citation>
    <scope>NUCLEOTIDE SEQUENCE [LARGE SCALE GENOMIC DNA]</scope>
    <source>
        <strain evidence="3">N3_P5</strain>
    </source>
</reference>
<comment type="caution">
    <text evidence="3">The sequence shown here is derived from an EMBL/GenBank/DDBJ whole genome shotgun (WGS) entry which is preliminary data.</text>
</comment>
<dbReference type="Proteomes" id="UP000250928">
    <property type="component" value="Unassembled WGS sequence"/>
</dbReference>
<dbReference type="InterPro" id="IPR012495">
    <property type="entry name" value="TadE-like_dom"/>
</dbReference>
<dbReference type="EMBL" id="PQCO01000051">
    <property type="protein sequence ID" value="PUE05670.1"/>
    <property type="molecule type" value="Genomic_DNA"/>
</dbReference>
<proteinExistence type="predicted"/>
<dbReference type="Pfam" id="PF07811">
    <property type="entry name" value="TadE"/>
    <property type="match status" value="1"/>
</dbReference>
<keyword evidence="1" id="KW-0812">Transmembrane</keyword>
<sequence>MSSPRNRMSGVAMVEFAIVVPLILMLFLGITEMGHAFHQHNTLTKAVASGARYLARGYAILDAACATQGNWSAARATAENLLIHGNTAGSGSPLLPGLDDSGATDIQVTHPQFSDASGSGCVIRMTVDTDYTPIFPGLFVGDNSLLNLPTFRLSAASEERYIGE</sequence>
<keyword evidence="1" id="KW-1133">Transmembrane helix</keyword>
<accession>A0A6N4E102</accession>
<protein>
    <recommendedName>
        <fullName evidence="2">TadE-like domain-containing protein</fullName>
    </recommendedName>
</protein>
<evidence type="ECO:0000256" key="1">
    <source>
        <dbReference type="SAM" id="Phobius"/>
    </source>
</evidence>
<evidence type="ECO:0000259" key="2">
    <source>
        <dbReference type="Pfam" id="PF07811"/>
    </source>
</evidence>
<organism evidence="3 4">
    <name type="scientific">Candidatus Sedimenticola endophacoides</name>
    <dbReference type="NCBI Taxonomy" id="2548426"/>
    <lineage>
        <taxon>Bacteria</taxon>
        <taxon>Pseudomonadati</taxon>
        <taxon>Pseudomonadota</taxon>
        <taxon>Gammaproteobacteria</taxon>
        <taxon>Chromatiales</taxon>
        <taxon>Sedimenticolaceae</taxon>
        <taxon>Sedimenticola</taxon>
    </lineage>
</organism>
<keyword evidence="1" id="KW-0472">Membrane</keyword>
<feature type="domain" description="TadE-like" evidence="2">
    <location>
        <begin position="10"/>
        <end position="52"/>
    </location>
</feature>
<feature type="transmembrane region" description="Helical" evidence="1">
    <location>
        <begin position="12"/>
        <end position="30"/>
    </location>
</feature>
<evidence type="ECO:0000313" key="3">
    <source>
        <dbReference type="EMBL" id="PUE05670.1"/>
    </source>
</evidence>
<dbReference type="AlphaFoldDB" id="A0A6N4E102"/>
<name>A0A6N4E102_9GAMM</name>